<proteinExistence type="predicted"/>
<evidence type="ECO:0000256" key="6">
    <source>
        <dbReference type="ARBA" id="ARBA00023004"/>
    </source>
</evidence>
<reference evidence="8 9" key="1">
    <citation type="submission" date="2018-12" db="EMBL/GenBank/DDBJ databases">
        <authorList>
            <person name="Yang E."/>
        </authorList>
    </citation>
    <scope>NUCLEOTIDE SEQUENCE [LARGE SCALE GENOMIC DNA]</scope>
    <source>
        <strain evidence="8 9">SOD</strain>
    </source>
</reference>
<evidence type="ECO:0000256" key="2">
    <source>
        <dbReference type="ARBA" id="ARBA00022723"/>
    </source>
</evidence>
<evidence type="ECO:0000313" key="8">
    <source>
        <dbReference type="EMBL" id="RSZ59119.1"/>
    </source>
</evidence>
<dbReference type="AlphaFoldDB" id="A0A430HNP2"/>
<dbReference type="OrthoDB" id="269774at2"/>
<dbReference type="InterPro" id="IPR005123">
    <property type="entry name" value="Oxoglu/Fe-dep_dioxygenase_dom"/>
</dbReference>
<dbReference type="PROSITE" id="PS51471">
    <property type="entry name" value="FE2OG_OXY"/>
    <property type="match status" value="1"/>
</dbReference>
<dbReference type="GO" id="GO:0031418">
    <property type="term" value="F:L-ascorbic acid binding"/>
    <property type="evidence" value="ECO:0007669"/>
    <property type="project" value="UniProtKB-KW"/>
</dbReference>
<comment type="caution">
    <text evidence="8">The sequence shown here is derived from an EMBL/GenBank/DDBJ whole genome shotgun (WGS) entry which is preliminary data.</text>
</comment>
<organism evidence="8 9">
    <name type="scientific">Massilia atriviolacea</name>
    <dbReference type="NCBI Taxonomy" id="2495579"/>
    <lineage>
        <taxon>Bacteria</taxon>
        <taxon>Pseudomonadati</taxon>
        <taxon>Pseudomonadota</taxon>
        <taxon>Betaproteobacteria</taxon>
        <taxon>Burkholderiales</taxon>
        <taxon>Oxalobacteraceae</taxon>
        <taxon>Telluria group</taxon>
        <taxon>Massilia</taxon>
    </lineage>
</organism>
<keyword evidence="5" id="KW-0560">Oxidoreductase</keyword>
<evidence type="ECO:0000256" key="3">
    <source>
        <dbReference type="ARBA" id="ARBA00022896"/>
    </source>
</evidence>
<dbReference type="InterPro" id="IPR045054">
    <property type="entry name" value="P4HA-like"/>
</dbReference>
<feature type="domain" description="Fe2OG dioxygenase" evidence="7">
    <location>
        <begin position="87"/>
        <end position="182"/>
    </location>
</feature>
<evidence type="ECO:0000256" key="1">
    <source>
        <dbReference type="ARBA" id="ARBA00001961"/>
    </source>
</evidence>
<gene>
    <name evidence="8" type="ORF">EJB06_12015</name>
</gene>
<comment type="cofactor">
    <cofactor evidence="1">
        <name>L-ascorbate</name>
        <dbReference type="ChEBI" id="CHEBI:38290"/>
    </cofactor>
</comment>
<sequence>MRVVERNSGAFLIEHFLSPAMCQHYIALGEEAGYVPSEVNFRDGARRAEEIRNNDRVILDDAALADSLFQRARALLPARIDGWELSGLNERFRFYRYGPREYFKWHRDGVFARSPDEESRLTFMIYLNGDVEGGDTEFRTEFIKPQEGAALVFPHTLLHQGTEVVDGLKYVLRTDVMYRRAP</sequence>
<dbReference type="SMART" id="SM00702">
    <property type="entry name" value="P4Hc"/>
    <property type="match status" value="1"/>
</dbReference>
<dbReference type="GO" id="GO:0005506">
    <property type="term" value="F:iron ion binding"/>
    <property type="evidence" value="ECO:0007669"/>
    <property type="project" value="InterPro"/>
</dbReference>
<keyword evidence="4" id="KW-0223">Dioxygenase</keyword>
<evidence type="ECO:0000313" key="9">
    <source>
        <dbReference type="Proteomes" id="UP000278085"/>
    </source>
</evidence>
<protein>
    <submittedName>
        <fullName evidence="8">Iron-regulated protein</fullName>
    </submittedName>
</protein>
<evidence type="ECO:0000256" key="4">
    <source>
        <dbReference type="ARBA" id="ARBA00022964"/>
    </source>
</evidence>
<dbReference type="PANTHER" id="PTHR10869">
    <property type="entry name" value="PROLYL 4-HYDROXYLASE ALPHA SUBUNIT"/>
    <property type="match status" value="1"/>
</dbReference>
<evidence type="ECO:0000259" key="7">
    <source>
        <dbReference type="PROSITE" id="PS51471"/>
    </source>
</evidence>
<keyword evidence="3" id="KW-0847">Vitamin C</keyword>
<evidence type="ECO:0000256" key="5">
    <source>
        <dbReference type="ARBA" id="ARBA00023002"/>
    </source>
</evidence>
<dbReference type="GO" id="GO:0004656">
    <property type="term" value="F:procollagen-proline 4-dioxygenase activity"/>
    <property type="evidence" value="ECO:0007669"/>
    <property type="project" value="TreeGrafter"/>
</dbReference>
<accession>A0A430HNP2</accession>
<dbReference type="Pfam" id="PF13640">
    <property type="entry name" value="2OG-FeII_Oxy_3"/>
    <property type="match status" value="1"/>
</dbReference>
<keyword evidence="2" id="KW-0479">Metal-binding</keyword>
<name>A0A430HNP2_9BURK</name>
<dbReference type="Proteomes" id="UP000278085">
    <property type="component" value="Unassembled WGS sequence"/>
</dbReference>
<dbReference type="InterPro" id="IPR044862">
    <property type="entry name" value="Pro_4_hyd_alph_FE2OG_OXY"/>
</dbReference>
<keyword evidence="9" id="KW-1185">Reference proteome</keyword>
<dbReference type="PANTHER" id="PTHR10869:SF236">
    <property type="entry name" value="PROLYL 4-HYDROXYLASE ALPHA SUBUNIT DOMAIN-CONTAINING PROTEIN"/>
    <property type="match status" value="1"/>
</dbReference>
<dbReference type="Gene3D" id="2.60.120.620">
    <property type="entry name" value="q2cbj1_9rhob like domain"/>
    <property type="match status" value="1"/>
</dbReference>
<dbReference type="InterPro" id="IPR006620">
    <property type="entry name" value="Pro_4_hyd_alph"/>
</dbReference>
<keyword evidence="6" id="KW-0408">Iron</keyword>
<dbReference type="EMBL" id="RXLQ01000005">
    <property type="protein sequence ID" value="RSZ59119.1"/>
    <property type="molecule type" value="Genomic_DNA"/>
</dbReference>